<organism evidence="4 5">
    <name type="scientific">Antarcticimicrobium sediminis</name>
    <dbReference type="NCBI Taxonomy" id="2546227"/>
    <lineage>
        <taxon>Bacteria</taxon>
        <taxon>Pseudomonadati</taxon>
        <taxon>Pseudomonadota</taxon>
        <taxon>Alphaproteobacteria</taxon>
        <taxon>Rhodobacterales</taxon>
        <taxon>Paracoccaceae</taxon>
        <taxon>Antarcticimicrobium</taxon>
    </lineage>
</organism>
<proteinExistence type="inferred from homology"/>
<dbReference type="AlphaFoldDB" id="A0A4R5EJ10"/>
<dbReference type="Proteomes" id="UP000294662">
    <property type="component" value="Unassembled WGS sequence"/>
</dbReference>
<feature type="signal peptide" evidence="3">
    <location>
        <begin position="1"/>
        <end position="20"/>
    </location>
</feature>
<sequence>MRTYLRTAALAATLSAGAFAAQAEVTIDVLHAWPGHRHFHEDVAEAFMAQHPDIKVNFLAAAESYDTEHQAVVRDAVTGNLPDIVFSGYHLLPELIRQLQARGLDVPLKPFIDAEGGDGWISANHAPSMINLTTVEGQIYALPFNASTPIIFFNKDLIEQAGGDASNLPDTWDGWIELAGKIDALGDTISGMSYSVDAWPDDWLWRALISQQGKPFMAEDGQSVAWDNEVGKSALELARRFVTEGGMVQMDFSQARQQFAAGLTGFTIQSVNSARSFEELAGDKFTVGTDIFPVSNKDSGKVPTGGNGGLITTQDPEQQAAAWEYIKFAASPEGQKLAVLGSGYMPTNKLAMAPDLLGDFYAANPNWATSLRQLDRATPWAGYPGTNAVEIWRTQRDIIAEVMSGDLDVEDGLEELADETNSLIGR</sequence>
<dbReference type="EMBL" id="SMFP01000019">
    <property type="protein sequence ID" value="TDE34499.1"/>
    <property type="molecule type" value="Genomic_DNA"/>
</dbReference>
<name>A0A4R5EJ10_9RHOB</name>
<evidence type="ECO:0000256" key="3">
    <source>
        <dbReference type="SAM" id="SignalP"/>
    </source>
</evidence>
<evidence type="ECO:0000256" key="2">
    <source>
        <dbReference type="ARBA" id="ARBA00008520"/>
    </source>
</evidence>
<dbReference type="InterPro" id="IPR006059">
    <property type="entry name" value="SBP"/>
</dbReference>
<dbReference type="CDD" id="cd14748">
    <property type="entry name" value="PBP2_UgpB"/>
    <property type="match status" value="1"/>
</dbReference>
<evidence type="ECO:0000256" key="1">
    <source>
        <dbReference type="ARBA" id="ARBA00004418"/>
    </source>
</evidence>
<evidence type="ECO:0000313" key="5">
    <source>
        <dbReference type="Proteomes" id="UP000294662"/>
    </source>
</evidence>
<keyword evidence="5" id="KW-1185">Reference proteome</keyword>
<dbReference type="GO" id="GO:0042597">
    <property type="term" value="C:periplasmic space"/>
    <property type="evidence" value="ECO:0007669"/>
    <property type="project" value="UniProtKB-SubCell"/>
</dbReference>
<gene>
    <name evidence="4" type="ORF">E1B25_19390</name>
</gene>
<dbReference type="PANTHER" id="PTHR43649:SF12">
    <property type="entry name" value="DIACETYLCHITOBIOSE BINDING PROTEIN DASA"/>
    <property type="match status" value="1"/>
</dbReference>
<dbReference type="Pfam" id="PF01547">
    <property type="entry name" value="SBP_bac_1"/>
    <property type="match status" value="1"/>
</dbReference>
<evidence type="ECO:0000313" key="4">
    <source>
        <dbReference type="EMBL" id="TDE34499.1"/>
    </source>
</evidence>
<dbReference type="InterPro" id="IPR050490">
    <property type="entry name" value="Bact_solute-bd_prot1"/>
</dbReference>
<protein>
    <submittedName>
        <fullName evidence="4">ABC transporter substrate-binding protein</fullName>
    </submittedName>
</protein>
<comment type="similarity">
    <text evidence="2">Belongs to the bacterial solute-binding protein 1 family.</text>
</comment>
<feature type="chain" id="PRO_5020528426" evidence="3">
    <location>
        <begin position="21"/>
        <end position="426"/>
    </location>
</feature>
<dbReference type="PANTHER" id="PTHR43649">
    <property type="entry name" value="ARABINOSE-BINDING PROTEIN-RELATED"/>
    <property type="match status" value="1"/>
</dbReference>
<keyword evidence="3" id="KW-0732">Signal</keyword>
<dbReference type="SUPFAM" id="SSF53850">
    <property type="entry name" value="Periplasmic binding protein-like II"/>
    <property type="match status" value="1"/>
</dbReference>
<comment type="subcellular location">
    <subcellularLocation>
        <location evidence="1">Periplasm</location>
    </subcellularLocation>
</comment>
<reference evidence="4 5" key="1">
    <citation type="submission" date="2019-03" db="EMBL/GenBank/DDBJ databases">
        <authorList>
            <person name="Zhang S."/>
        </authorList>
    </citation>
    <scope>NUCLEOTIDE SEQUENCE [LARGE SCALE GENOMIC DNA]</scope>
    <source>
        <strain evidence="4 5">S4J41</strain>
    </source>
</reference>
<comment type="caution">
    <text evidence="4">The sequence shown here is derived from an EMBL/GenBank/DDBJ whole genome shotgun (WGS) entry which is preliminary data.</text>
</comment>
<accession>A0A4R5EJ10</accession>
<dbReference type="OrthoDB" id="2509690at2"/>
<dbReference type="RefSeq" id="WP_132831237.1">
    <property type="nucleotide sequence ID" value="NZ_SMFP01000019.1"/>
</dbReference>
<dbReference type="Gene3D" id="3.40.190.10">
    <property type="entry name" value="Periplasmic binding protein-like II"/>
    <property type="match status" value="1"/>
</dbReference>